<feature type="domain" description="Pectate lyase" evidence="13">
    <location>
        <begin position="167"/>
        <end position="364"/>
    </location>
</feature>
<comment type="similarity">
    <text evidence="4 12">Belongs to the polysaccharide lyase 1 family.</text>
</comment>
<comment type="pathway">
    <text evidence="3 12">Glycan metabolism; pectin degradation; 2-dehydro-3-deoxy-D-gluconate from pectin: step 2/5.</text>
</comment>
<dbReference type="GO" id="GO:0030570">
    <property type="term" value="F:pectate lyase activity"/>
    <property type="evidence" value="ECO:0007669"/>
    <property type="project" value="UniProtKB-EC"/>
</dbReference>
<keyword evidence="6" id="KW-0134">Cell wall</keyword>
<evidence type="ECO:0000256" key="10">
    <source>
        <dbReference type="ARBA" id="ARBA00023180"/>
    </source>
</evidence>
<keyword evidence="11 12" id="KW-0456">Lyase</keyword>
<dbReference type="InterPro" id="IPR002022">
    <property type="entry name" value="Pec_lyase"/>
</dbReference>
<keyword evidence="9 12" id="KW-0106">Calcium</keyword>
<organism evidence="14 15">
    <name type="scientific">Rubus argutus</name>
    <name type="common">Southern blackberry</name>
    <dbReference type="NCBI Taxonomy" id="59490"/>
    <lineage>
        <taxon>Eukaryota</taxon>
        <taxon>Viridiplantae</taxon>
        <taxon>Streptophyta</taxon>
        <taxon>Embryophyta</taxon>
        <taxon>Tracheophyta</taxon>
        <taxon>Spermatophyta</taxon>
        <taxon>Magnoliopsida</taxon>
        <taxon>eudicotyledons</taxon>
        <taxon>Gunneridae</taxon>
        <taxon>Pentapetalae</taxon>
        <taxon>rosids</taxon>
        <taxon>fabids</taxon>
        <taxon>Rosales</taxon>
        <taxon>Rosaceae</taxon>
        <taxon>Rosoideae</taxon>
        <taxon>Rosoideae incertae sedis</taxon>
        <taxon>Rubus</taxon>
    </lineage>
</organism>
<comment type="caution">
    <text evidence="14">The sequence shown here is derived from an EMBL/GenBank/DDBJ whole genome shotgun (WGS) entry which is preliminary data.</text>
</comment>
<evidence type="ECO:0000256" key="6">
    <source>
        <dbReference type="ARBA" id="ARBA00022512"/>
    </source>
</evidence>
<evidence type="ECO:0000256" key="4">
    <source>
        <dbReference type="ARBA" id="ARBA00010980"/>
    </source>
</evidence>
<evidence type="ECO:0000256" key="9">
    <source>
        <dbReference type="ARBA" id="ARBA00022837"/>
    </source>
</evidence>
<dbReference type="Pfam" id="PF04431">
    <property type="entry name" value="Pec_lyase_N"/>
    <property type="match status" value="1"/>
</dbReference>
<evidence type="ECO:0000256" key="5">
    <source>
        <dbReference type="ARBA" id="ARBA00012272"/>
    </source>
</evidence>
<comment type="subcellular location">
    <subcellularLocation>
        <location evidence="2">Secreted</location>
        <location evidence="2">Cell wall</location>
    </subcellularLocation>
</comment>
<dbReference type="AlphaFoldDB" id="A0AAW1XE43"/>
<dbReference type="SUPFAM" id="SSF51126">
    <property type="entry name" value="Pectin lyase-like"/>
    <property type="match status" value="1"/>
</dbReference>
<evidence type="ECO:0000256" key="12">
    <source>
        <dbReference type="RuleBase" id="RU361123"/>
    </source>
</evidence>
<dbReference type="InterPro" id="IPR045032">
    <property type="entry name" value="PEL"/>
</dbReference>
<dbReference type="GO" id="GO:0046872">
    <property type="term" value="F:metal ion binding"/>
    <property type="evidence" value="ECO:0007669"/>
    <property type="project" value="UniProtKB-KW"/>
</dbReference>
<dbReference type="InterPro" id="IPR011050">
    <property type="entry name" value="Pectin_lyase_fold/virulence"/>
</dbReference>
<name>A0AAW1XE43_RUBAR</name>
<dbReference type="EMBL" id="JBEDUW010000004">
    <property type="protein sequence ID" value="KAK9935206.1"/>
    <property type="molecule type" value="Genomic_DNA"/>
</dbReference>
<feature type="chain" id="PRO_5043100186" description="Pectate lyase" evidence="12">
    <location>
        <begin position="26"/>
        <end position="441"/>
    </location>
</feature>
<keyword evidence="6" id="KW-0964">Secreted</keyword>
<dbReference type="InterPro" id="IPR007524">
    <property type="entry name" value="Pec_lyase_N"/>
</dbReference>
<keyword evidence="7 12" id="KW-0479">Metal-binding</keyword>
<evidence type="ECO:0000256" key="7">
    <source>
        <dbReference type="ARBA" id="ARBA00022723"/>
    </source>
</evidence>
<proteinExistence type="inferred from homology"/>
<feature type="signal peptide" evidence="12">
    <location>
        <begin position="1"/>
        <end position="25"/>
    </location>
</feature>
<evidence type="ECO:0000259" key="13">
    <source>
        <dbReference type="SMART" id="SM00656"/>
    </source>
</evidence>
<evidence type="ECO:0000313" key="14">
    <source>
        <dbReference type="EMBL" id="KAK9935206.1"/>
    </source>
</evidence>
<evidence type="ECO:0000256" key="3">
    <source>
        <dbReference type="ARBA" id="ARBA00005220"/>
    </source>
</evidence>
<dbReference type="PANTHER" id="PTHR31683:SF181">
    <property type="entry name" value="PECTATE LYASE 6-RELATED"/>
    <property type="match status" value="1"/>
</dbReference>
<dbReference type="InterPro" id="IPR012334">
    <property type="entry name" value="Pectin_lyas_fold"/>
</dbReference>
<keyword evidence="15" id="KW-1185">Reference proteome</keyword>
<sequence length="441" mass="48573">MAAANANRLGSIFLFFSLFAATVTAENGPVEDGYWQERQAAAIKTAQESVDPNPEKVTEEFNANVGQLVMGQNSTRRSLRGFKRYNGPCRATNPIDACWRCDRNWADNRQKIVDCVQGFGKKTTGGKGGPIYTVVDGSDDDIVDPKPGTLRHAVIQKGPLWIIFAYSMVIRLQQELMVTSDKTIDGRGANVVIAFGGGITLQYVNNIIIMNLHIKDIVTKPGGSLRDSVDHVGLRTRSDGDGISLFGASNVWIDHVSMSRCDDGLIDAIMASTAITISNSHFTDHNDVMLFGASNSHSQDKIMQVTVAFNHFGQGLIQRMPRCRFGFFHVVNNDYTHWIMYAIGGNMNPTIISQGNRFLAPHTSSSKEVTKREYTEKAEWKNWNWISQGDLMVDGAYFIESGNPNAAKSAKLDMMPFKPGMLAPILTKFAGALECFVGKPC</sequence>
<evidence type="ECO:0000256" key="11">
    <source>
        <dbReference type="ARBA" id="ARBA00023239"/>
    </source>
</evidence>
<evidence type="ECO:0000256" key="2">
    <source>
        <dbReference type="ARBA" id="ARBA00004191"/>
    </source>
</evidence>
<dbReference type="Gene3D" id="2.160.20.10">
    <property type="entry name" value="Single-stranded right-handed beta-helix, Pectin lyase-like"/>
    <property type="match status" value="1"/>
</dbReference>
<dbReference type="PANTHER" id="PTHR31683">
    <property type="entry name" value="PECTATE LYASE 18-RELATED"/>
    <property type="match status" value="1"/>
</dbReference>
<dbReference type="EC" id="4.2.2.2" evidence="5 12"/>
<evidence type="ECO:0000256" key="8">
    <source>
        <dbReference type="ARBA" id="ARBA00022729"/>
    </source>
</evidence>
<comment type="catalytic activity">
    <reaction evidence="1 12">
        <text>Eliminative cleavage of (1-&gt;4)-alpha-D-galacturonan to give oligosaccharides with 4-deoxy-alpha-D-galact-4-enuronosyl groups at their non-reducing ends.</text>
        <dbReference type="EC" id="4.2.2.2"/>
    </reaction>
</comment>
<keyword evidence="8 12" id="KW-0732">Signal</keyword>
<dbReference type="PRINTS" id="PR00807">
    <property type="entry name" value="AMBALLERGEN"/>
</dbReference>
<dbReference type="Pfam" id="PF00544">
    <property type="entry name" value="Pectate_lyase_4"/>
    <property type="match status" value="1"/>
</dbReference>
<evidence type="ECO:0000256" key="1">
    <source>
        <dbReference type="ARBA" id="ARBA00000695"/>
    </source>
</evidence>
<dbReference type="Proteomes" id="UP001457282">
    <property type="component" value="Unassembled WGS sequence"/>
</dbReference>
<gene>
    <name evidence="14" type="ORF">M0R45_022316</name>
</gene>
<comment type="cofactor">
    <cofactor evidence="12">
        <name>Ca(2+)</name>
        <dbReference type="ChEBI" id="CHEBI:29108"/>
    </cofactor>
    <text evidence="12">Binds 1 Ca(2+) ion. Required for its activity.</text>
</comment>
<accession>A0AAW1XE43</accession>
<reference evidence="14 15" key="1">
    <citation type="journal article" date="2023" name="G3 (Bethesda)">
        <title>A chromosome-length genome assembly and annotation of blackberry (Rubus argutus, cv. 'Hillquist').</title>
        <authorList>
            <person name="Bruna T."/>
            <person name="Aryal R."/>
            <person name="Dudchenko O."/>
            <person name="Sargent D.J."/>
            <person name="Mead D."/>
            <person name="Buti M."/>
            <person name="Cavallini A."/>
            <person name="Hytonen T."/>
            <person name="Andres J."/>
            <person name="Pham M."/>
            <person name="Weisz D."/>
            <person name="Mascagni F."/>
            <person name="Usai G."/>
            <person name="Natali L."/>
            <person name="Bassil N."/>
            <person name="Fernandez G.E."/>
            <person name="Lomsadze A."/>
            <person name="Armour M."/>
            <person name="Olukolu B."/>
            <person name="Poorten T."/>
            <person name="Britton C."/>
            <person name="Davik J."/>
            <person name="Ashrafi H."/>
            <person name="Aiden E.L."/>
            <person name="Borodovsky M."/>
            <person name="Worthington M."/>
        </authorList>
    </citation>
    <scope>NUCLEOTIDE SEQUENCE [LARGE SCALE GENOMIC DNA]</scope>
    <source>
        <strain evidence="14">PI 553951</strain>
    </source>
</reference>
<dbReference type="SMART" id="SM00656">
    <property type="entry name" value="Amb_all"/>
    <property type="match status" value="1"/>
</dbReference>
<evidence type="ECO:0000313" key="15">
    <source>
        <dbReference type="Proteomes" id="UP001457282"/>
    </source>
</evidence>
<keyword evidence="10" id="KW-0325">Glycoprotein</keyword>
<dbReference type="InterPro" id="IPR018082">
    <property type="entry name" value="AmbAllergen"/>
</dbReference>
<protein>
    <recommendedName>
        <fullName evidence="5 12">Pectate lyase</fullName>
        <ecNumber evidence="5 12">4.2.2.2</ecNumber>
    </recommendedName>
</protein>